<dbReference type="Gene3D" id="1.20.1720.10">
    <property type="entry name" value="Multidrug resistance protein D"/>
    <property type="match status" value="1"/>
</dbReference>
<feature type="transmembrane region" description="Helical" evidence="7">
    <location>
        <begin position="260"/>
        <end position="277"/>
    </location>
</feature>
<feature type="transmembrane region" description="Helical" evidence="7">
    <location>
        <begin position="283"/>
        <end position="307"/>
    </location>
</feature>
<dbReference type="SUPFAM" id="SSF103473">
    <property type="entry name" value="MFS general substrate transporter"/>
    <property type="match status" value="1"/>
</dbReference>
<feature type="transmembrane region" description="Helical" evidence="7">
    <location>
        <begin position="360"/>
        <end position="381"/>
    </location>
</feature>
<sequence length="540" mass="56288">MSSTPSHRRASAASRGPGADHADGSAPSGTDRADGPRRARRAAEASATEGIPRADGFRATDSWLFGAVLAVLTFWLFAQTLVNVKPDIEAELGTATTITNLAVSITALFSGIFVVLAGSLADRLGRATILKFGLLLSIIGSGLIAGTPVNAGGLTTSMLLGGRIIQGLSIAAIMPAVLALISTFYEGAARQRAVSFFSIGTFGGSALTSIVGGIVASAIGWRFIFIASILAAALSLYLVRKTPNVKAEFDEAKGYPAFDWGGFLTFMIALVAINVYISQGKLIGWTSWIGILLLVVFAVFAVAFILWENKRRGLAPFIDLGLFSNKRFFGPTLANFLVNMGVAVLLVTQTLAQKGAGMSALQASLLTLGYMIAIFLVIRVGEKLLRRFGPKKPMLWGLGIVAIGTALNTLTFVPQTPYLVFAFIGFTCFGMGLGFFATPATDAAISSVPKSQTGAASGIFKMGSSLGGAIGIAIAAALMVAGSGVAIQTVQDWGFFTGWTAEAGPLRFGAFLGNLFVVIMMVVALVATVITVPAGQETKE</sequence>
<evidence type="ECO:0000259" key="8">
    <source>
        <dbReference type="PROSITE" id="PS50850"/>
    </source>
</evidence>
<dbReference type="CDD" id="cd17321">
    <property type="entry name" value="MFS_MMR_MDR_like"/>
    <property type="match status" value="1"/>
</dbReference>
<feature type="transmembrane region" description="Helical" evidence="7">
    <location>
        <begin position="328"/>
        <end position="348"/>
    </location>
</feature>
<feature type="transmembrane region" description="Helical" evidence="7">
    <location>
        <begin position="221"/>
        <end position="239"/>
    </location>
</feature>
<keyword evidence="3 7" id="KW-0812">Transmembrane</keyword>
<evidence type="ECO:0000256" key="4">
    <source>
        <dbReference type="ARBA" id="ARBA00022989"/>
    </source>
</evidence>
<organism evidence="9 10">
    <name type="scientific">Helcobacillus massiliensis</name>
    <dbReference type="NCBI Taxonomy" id="521392"/>
    <lineage>
        <taxon>Bacteria</taxon>
        <taxon>Bacillati</taxon>
        <taxon>Actinomycetota</taxon>
        <taxon>Actinomycetes</taxon>
        <taxon>Micrococcales</taxon>
        <taxon>Dermabacteraceae</taxon>
        <taxon>Helcobacillus</taxon>
    </lineage>
</organism>
<keyword evidence="5 7" id="KW-0472">Membrane</keyword>
<evidence type="ECO:0000256" key="5">
    <source>
        <dbReference type="ARBA" id="ARBA00023136"/>
    </source>
</evidence>
<feature type="region of interest" description="Disordered" evidence="6">
    <location>
        <begin position="1"/>
        <end position="47"/>
    </location>
</feature>
<gene>
    <name evidence="9" type="ORF">FHX50_001531</name>
</gene>
<feature type="transmembrane region" description="Helical" evidence="7">
    <location>
        <begin position="419"/>
        <end position="445"/>
    </location>
</feature>
<dbReference type="InterPro" id="IPR020846">
    <property type="entry name" value="MFS_dom"/>
</dbReference>
<evidence type="ECO:0000256" key="3">
    <source>
        <dbReference type="ARBA" id="ARBA00022692"/>
    </source>
</evidence>
<keyword evidence="2" id="KW-0813">Transport</keyword>
<evidence type="ECO:0000256" key="2">
    <source>
        <dbReference type="ARBA" id="ARBA00022448"/>
    </source>
</evidence>
<feature type="transmembrane region" description="Helical" evidence="7">
    <location>
        <begin position="508"/>
        <end position="532"/>
    </location>
</feature>
<feature type="compositionally biased region" description="Basic residues" evidence="6">
    <location>
        <begin position="1"/>
        <end position="10"/>
    </location>
</feature>
<dbReference type="PANTHER" id="PTHR42718">
    <property type="entry name" value="MAJOR FACILITATOR SUPERFAMILY MULTIDRUG TRANSPORTER MFSC"/>
    <property type="match status" value="1"/>
</dbReference>
<dbReference type="PROSITE" id="PS50850">
    <property type="entry name" value="MFS"/>
    <property type="match status" value="1"/>
</dbReference>
<protein>
    <submittedName>
        <fullName evidence="9">DHA2 family multidrug resistance protein-like MFS transporter</fullName>
    </submittedName>
</protein>
<dbReference type="EMBL" id="JACHWP010000003">
    <property type="protein sequence ID" value="MBB3023246.1"/>
    <property type="molecule type" value="Genomic_DNA"/>
</dbReference>
<feature type="transmembrane region" description="Helical" evidence="7">
    <location>
        <begin position="132"/>
        <end position="151"/>
    </location>
</feature>
<dbReference type="InterPro" id="IPR011701">
    <property type="entry name" value="MFS"/>
</dbReference>
<dbReference type="PANTHER" id="PTHR42718:SF9">
    <property type="entry name" value="MAJOR FACILITATOR SUPERFAMILY MULTIDRUG TRANSPORTER MFSC"/>
    <property type="match status" value="1"/>
</dbReference>
<evidence type="ECO:0000313" key="10">
    <source>
        <dbReference type="Proteomes" id="UP000568050"/>
    </source>
</evidence>
<evidence type="ECO:0000256" key="7">
    <source>
        <dbReference type="SAM" id="Phobius"/>
    </source>
</evidence>
<feature type="transmembrane region" description="Helical" evidence="7">
    <location>
        <begin position="101"/>
        <end position="120"/>
    </location>
</feature>
<feature type="transmembrane region" description="Helical" evidence="7">
    <location>
        <begin position="63"/>
        <end position="81"/>
    </location>
</feature>
<dbReference type="RefSeq" id="WP_183376245.1">
    <property type="nucleotide sequence ID" value="NZ_CBCSFZ010000023.1"/>
</dbReference>
<dbReference type="AlphaFoldDB" id="A0A839R2M8"/>
<reference evidence="9 10" key="1">
    <citation type="submission" date="2020-08" db="EMBL/GenBank/DDBJ databases">
        <title>Sequencing the genomes of 1000 actinobacteria strains.</title>
        <authorList>
            <person name="Klenk H.-P."/>
        </authorList>
    </citation>
    <scope>NUCLEOTIDE SEQUENCE [LARGE SCALE GENOMIC DNA]</scope>
    <source>
        <strain evidence="9 10">DSM 23040</strain>
    </source>
</reference>
<proteinExistence type="predicted"/>
<feature type="domain" description="Major facilitator superfamily (MFS) profile" evidence="8">
    <location>
        <begin position="63"/>
        <end position="539"/>
    </location>
</feature>
<dbReference type="Pfam" id="PF07690">
    <property type="entry name" value="MFS_1"/>
    <property type="match status" value="2"/>
</dbReference>
<dbReference type="GO" id="GO:0005886">
    <property type="term" value="C:plasma membrane"/>
    <property type="evidence" value="ECO:0007669"/>
    <property type="project" value="UniProtKB-SubCell"/>
</dbReference>
<feature type="transmembrane region" description="Helical" evidence="7">
    <location>
        <begin position="193"/>
        <end position="215"/>
    </location>
</feature>
<feature type="transmembrane region" description="Helical" evidence="7">
    <location>
        <begin position="163"/>
        <end position="181"/>
    </location>
</feature>
<dbReference type="Gene3D" id="1.20.1250.20">
    <property type="entry name" value="MFS general substrate transporter like domains"/>
    <property type="match status" value="1"/>
</dbReference>
<accession>A0A839R2M8</accession>
<name>A0A839R2M8_9MICO</name>
<keyword evidence="4 7" id="KW-1133">Transmembrane helix</keyword>
<evidence type="ECO:0000256" key="1">
    <source>
        <dbReference type="ARBA" id="ARBA00004651"/>
    </source>
</evidence>
<feature type="transmembrane region" description="Helical" evidence="7">
    <location>
        <begin position="393"/>
        <end position="413"/>
    </location>
</feature>
<keyword evidence="10" id="KW-1185">Reference proteome</keyword>
<dbReference type="GO" id="GO:0022857">
    <property type="term" value="F:transmembrane transporter activity"/>
    <property type="evidence" value="ECO:0007669"/>
    <property type="project" value="InterPro"/>
</dbReference>
<feature type="compositionally biased region" description="Basic and acidic residues" evidence="6">
    <location>
        <begin position="31"/>
        <end position="43"/>
    </location>
</feature>
<feature type="transmembrane region" description="Helical" evidence="7">
    <location>
        <begin position="466"/>
        <end position="488"/>
    </location>
</feature>
<evidence type="ECO:0000256" key="6">
    <source>
        <dbReference type="SAM" id="MobiDB-lite"/>
    </source>
</evidence>
<dbReference type="Proteomes" id="UP000568050">
    <property type="component" value="Unassembled WGS sequence"/>
</dbReference>
<dbReference type="InterPro" id="IPR036259">
    <property type="entry name" value="MFS_trans_sf"/>
</dbReference>
<evidence type="ECO:0000313" key="9">
    <source>
        <dbReference type="EMBL" id="MBB3023246.1"/>
    </source>
</evidence>
<comment type="subcellular location">
    <subcellularLocation>
        <location evidence="1">Cell membrane</location>
        <topology evidence="1">Multi-pass membrane protein</topology>
    </subcellularLocation>
</comment>
<comment type="caution">
    <text evidence="9">The sequence shown here is derived from an EMBL/GenBank/DDBJ whole genome shotgun (WGS) entry which is preliminary data.</text>
</comment>